<dbReference type="RefSeq" id="WP_145378346.1">
    <property type="nucleotide sequence ID" value="NZ_CP036270.1"/>
</dbReference>
<keyword evidence="1" id="KW-1133">Transmembrane helix</keyword>
<keyword evidence="1" id="KW-0472">Membrane</keyword>
<protein>
    <submittedName>
        <fullName evidence="2">Uncharacterized protein</fullName>
    </submittedName>
</protein>
<evidence type="ECO:0000313" key="3">
    <source>
        <dbReference type="Proteomes" id="UP000319383"/>
    </source>
</evidence>
<dbReference type="OrthoDB" id="257805at2"/>
<sequence length="171" mass="17683">MKWPVFFALATAVCWGMYGPALGKSRAALHSPFTPYVAIGLAYLFWGVGGGVLGMMYNGDTFSLSGPGGVWGFIAGTLGAWGAFTLTLAMYSGGMAMPNIVMPVVFGGAVTVSALVSLYSVGDKVPINPMLYVGVVGMFICIVIVAYFTPHAAPHGKAPASDSVEVSAESE</sequence>
<keyword evidence="1" id="KW-0812">Transmembrane</keyword>
<feature type="transmembrane region" description="Helical" evidence="1">
    <location>
        <begin position="131"/>
        <end position="149"/>
    </location>
</feature>
<accession>A0A517ZTN1</accession>
<reference evidence="2 3" key="1">
    <citation type="submission" date="2019-02" db="EMBL/GenBank/DDBJ databases">
        <title>Deep-cultivation of Planctomycetes and their phenomic and genomic characterization uncovers novel biology.</title>
        <authorList>
            <person name="Wiegand S."/>
            <person name="Jogler M."/>
            <person name="Boedeker C."/>
            <person name="Pinto D."/>
            <person name="Vollmers J."/>
            <person name="Rivas-Marin E."/>
            <person name="Kohn T."/>
            <person name="Peeters S.H."/>
            <person name="Heuer A."/>
            <person name="Rast P."/>
            <person name="Oberbeckmann S."/>
            <person name="Bunk B."/>
            <person name="Jeske O."/>
            <person name="Meyerdierks A."/>
            <person name="Storesund J.E."/>
            <person name="Kallscheuer N."/>
            <person name="Luecker S."/>
            <person name="Lage O.M."/>
            <person name="Pohl T."/>
            <person name="Merkel B.J."/>
            <person name="Hornburger P."/>
            <person name="Mueller R.-W."/>
            <person name="Bruemmer F."/>
            <person name="Labrenz M."/>
            <person name="Spormann A.M."/>
            <person name="Op den Camp H."/>
            <person name="Overmann J."/>
            <person name="Amann R."/>
            <person name="Jetten M.S.M."/>
            <person name="Mascher T."/>
            <person name="Medema M.H."/>
            <person name="Devos D.P."/>
            <person name="Kaster A.-K."/>
            <person name="Ovreas L."/>
            <person name="Rohde M."/>
            <person name="Galperin M.Y."/>
            <person name="Jogler C."/>
        </authorList>
    </citation>
    <scope>NUCLEOTIDE SEQUENCE [LARGE SCALE GENOMIC DNA]</scope>
    <source>
        <strain evidence="2 3">Mal52</strain>
    </source>
</reference>
<evidence type="ECO:0000256" key="1">
    <source>
        <dbReference type="SAM" id="Phobius"/>
    </source>
</evidence>
<dbReference type="AlphaFoldDB" id="A0A517ZTN1"/>
<name>A0A517ZTN1_9PLAN</name>
<dbReference type="KEGG" id="sdyn:Mal52_43000"/>
<dbReference type="EMBL" id="CP036276">
    <property type="protein sequence ID" value="QDU45804.1"/>
    <property type="molecule type" value="Genomic_DNA"/>
</dbReference>
<organism evidence="2 3">
    <name type="scientific">Symmachiella dynata</name>
    <dbReference type="NCBI Taxonomy" id="2527995"/>
    <lineage>
        <taxon>Bacteria</taxon>
        <taxon>Pseudomonadati</taxon>
        <taxon>Planctomycetota</taxon>
        <taxon>Planctomycetia</taxon>
        <taxon>Planctomycetales</taxon>
        <taxon>Planctomycetaceae</taxon>
        <taxon>Symmachiella</taxon>
    </lineage>
</organism>
<keyword evidence="3" id="KW-1185">Reference proteome</keyword>
<dbReference type="Proteomes" id="UP000319383">
    <property type="component" value="Chromosome"/>
</dbReference>
<evidence type="ECO:0000313" key="2">
    <source>
        <dbReference type="EMBL" id="QDU45804.1"/>
    </source>
</evidence>
<feature type="transmembrane region" description="Helical" evidence="1">
    <location>
        <begin position="69"/>
        <end position="94"/>
    </location>
</feature>
<gene>
    <name evidence="2" type="ORF">Mal52_43000</name>
</gene>
<proteinExistence type="predicted"/>
<feature type="transmembrane region" description="Helical" evidence="1">
    <location>
        <begin position="33"/>
        <end position="57"/>
    </location>
</feature>
<feature type="transmembrane region" description="Helical" evidence="1">
    <location>
        <begin position="100"/>
        <end position="119"/>
    </location>
</feature>